<name>A0ACC2MFC8_PERAE</name>
<gene>
    <name evidence="1" type="ORF">MRB53_006051</name>
</gene>
<evidence type="ECO:0000313" key="1">
    <source>
        <dbReference type="EMBL" id="KAJ8644303.1"/>
    </source>
</evidence>
<evidence type="ECO:0000313" key="2">
    <source>
        <dbReference type="Proteomes" id="UP001234297"/>
    </source>
</evidence>
<keyword evidence="2" id="KW-1185">Reference proteome</keyword>
<dbReference type="Proteomes" id="UP001234297">
    <property type="component" value="Chromosome 2"/>
</dbReference>
<proteinExistence type="predicted"/>
<accession>A0ACC2MFC8</accession>
<protein>
    <submittedName>
        <fullName evidence="1">Uncharacterized protein</fullName>
    </submittedName>
</protein>
<sequence length="145" mass="16058">MRPDVCSISSSKNSLIQPISEEDSEISPQCNVRINGVCACEESLQTISHDGDLIRIWVLSPGFLGCTLRRLPAVKEVGRQKATTPPTATSDFRTNLPLQKIVEGDELKVQEPELLRPLLKDAVNRHKLLIEIAEDRQLGDGAQFL</sequence>
<dbReference type="EMBL" id="CM056810">
    <property type="protein sequence ID" value="KAJ8644303.1"/>
    <property type="molecule type" value="Genomic_DNA"/>
</dbReference>
<comment type="caution">
    <text evidence="1">The sequence shown here is derived from an EMBL/GenBank/DDBJ whole genome shotgun (WGS) entry which is preliminary data.</text>
</comment>
<reference evidence="1 2" key="1">
    <citation type="journal article" date="2022" name="Hortic Res">
        <title>A haplotype resolved chromosomal level avocado genome allows analysis of novel avocado genes.</title>
        <authorList>
            <person name="Nath O."/>
            <person name="Fletcher S.J."/>
            <person name="Hayward A."/>
            <person name="Shaw L.M."/>
            <person name="Masouleh A.K."/>
            <person name="Furtado A."/>
            <person name="Henry R.J."/>
            <person name="Mitter N."/>
        </authorList>
    </citation>
    <scope>NUCLEOTIDE SEQUENCE [LARGE SCALE GENOMIC DNA]</scope>
    <source>
        <strain evidence="2">cv. Hass</strain>
    </source>
</reference>
<organism evidence="1 2">
    <name type="scientific">Persea americana</name>
    <name type="common">Avocado</name>
    <dbReference type="NCBI Taxonomy" id="3435"/>
    <lineage>
        <taxon>Eukaryota</taxon>
        <taxon>Viridiplantae</taxon>
        <taxon>Streptophyta</taxon>
        <taxon>Embryophyta</taxon>
        <taxon>Tracheophyta</taxon>
        <taxon>Spermatophyta</taxon>
        <taxon>Magnoliopsida</taxon>
        <taxon>Magnoliidae</taxon>
        <taxon>Laurales</taxon>
        <taxon>Lauraceae</taxon>
        <taxon>Persea</taxon>
    </lineage>
</organism>